<dbReference type="EMBL" id="CM047590">
    <property type="protein sequence ID" value="KAI9919738.1"/>
    <property type="molecule type" value="Genomic_DNA"/>
</dbReference>
<gene>
    <name evidence="1" type="ORF">PsorP6_017471</name>
</gene>
<keyword evidence="2" id="KW-1185">Reference proteome</keyword>
<reference evidence="1 2" key="1">
    <citation type="journal article" date="2022" name="bioRxiv">
        <title>The genome of the oomycete Peronosclerospora sorghi, a cosmopolitan pathogen of maize and sorghum, is inflated with dispersed pseudogenes.</title>
        <authorList>
            <person name="Fletcher K."/>
            <person name="Martin F."/>
            <person name="Isakeit T."/>
            <person name="Cavanaugh K."/>
            <person name="Magill C."/>
            <person name="Michelmore R."/>
        </authorList>
    </citation>
    <scope>NUCLEOTIDE SEQUENCE [LARGE SCALE GENOMIC DNA]</scope>
    <source>
        <strain evidence="1">P6</strain>
    </source>
</reference>
<evidence type="ECO:0000313" key="2">
    <source>
        <dbReference type="Proteomes" id="UP001163321"/>
    </source>
</evidence>
<protein>
    <submittedName>
        <fullName evidence="1">Uncharacterized protein</fullName>
    </submittedName>
</protein>
<sequence length="78" mass="9001">MKSFELDDQDVAELENELVCLHDAIDVIRVEKRHFQCVLFWAYYHEFSNEEVPSTSGARYASPEIRHIPSPLSLPSHG</sequence>
<organism evidence="1 2">
    <name type="scientific">Peronosclerospora sorghi</name>
    <dbReference type="NCBI Taxonomy" id="230839"/>
    <lineage>
        <taxon>Eukaryota</taxon>
        <taxon>Sar</taxon>
        <taxon>Stramenopiles</taxon>
        <taxon>Oomycota</taxon>
        <taxon>Peronosporomycetes</taxon>
        <taxon>Peronosporales</taxon>
        <taxon>Peronosporaceae</taxon>
        <taxon>Peronosclerospora</taxon>
    </lineage>
</organism>
<accession>A0ACC0WNS5</accession>
<name>A0ACC0WNS5_9STRA</name>
<dbReference type="Proteomes" id="UP001163321">
    <property type="component" value="Chromosome 11"/>
</dbReference>
<proteinExistence type="predicted"/>
<evidence type="ECO:0000313" key="1">
    <source>
        <dbReference type="EMBL" id="KAI9919738.1"/>
    </source>
</evidence>
<comment type="caution">
    <text evidence="1">The sequence shown here is derived from an EMBL/GenBank/DDBJ whole genome shotgun (WGS) entry which is preliminary data.</text>
</comment>